<protein>
    <submittedName>
        <fullName evidence="2">Uncharacterized protein</fullName>
    </submittedName>
</protein>
<keyword evidence="1" id="KW-0812">Transmembrane</keyword>
<proteinExistence type="predicted"/>
<evidence type="ECO:0000256" key="1">
    <source>
        <dbReference type="SAM" id="Phobius"/>
    </source>
</evidence>
<dbReference type="Proteomes" id="UP001166251">
    <property type="component" value="Unassembled WGS sequence"/>
</dbReference>
<feature type="transmembrane region" description="Helical" evidence="1">
    <location>
        <begin position="12"/>
        <end position="29"/>
    </location>
</feature>
<keyword evidence="3" id="KW-1185">Reference proteome</keyword>
<keyword evidence="1" id="KW-1133">Transmembrane helix</keyword>
<gene>
    <name evidence="2" type="ORF">K0504_03595</name>
</gene>
<name>A0ABS7ED12_9GAMM</name>
<comment type="caution">
    <text evidence="2">The sequence shown here is derived from an EMBL/GenBank/DDBJ whole genome shotgun (WGS) entry which is preliminary data.</text>
</comment>
<dbReference type="EMBL" id="JAHZSS010000003">
    <property type="protein sequence ID" value="MBW8190109.1"/>
    <property type="molecule type" value="Genomic_DNA"/>
</dbReference>
<sequence length="116" mass="13124">MSLEQTDSKTSFAIVLGILVSIIVAIILWPNPHRDLMELADKVGLEEPERSRFIYLVSESRRQPFLKDEQASIVNEQDKNHQLLENLSEFMTPDQLAMVEQQCIIPASPICITSGN</sequence>
<reference evidence="2" key="1">
    <citation type="submission" date="2021-07" db="EMBL/GenBank/DDBJ databases">
        <title>Neiella marina sp. nov., isolated from the intestinal content of sea cucumber Apostichopus japonicus.</title>
        <authorList>
            <person name="Bai X."/>
        </authorList>
    </citation>
    <scope>NUCLEOTIDE SEQUENCE</scope>
    <source>
        <strain evidence="2">126</strain>
    </source>
</reference>
<evidence type="ECO:0000313" key="3">
    <source>
        <dbReference type="Proteomes" id="UP001166251"/>
    </source>
</evidence>
<evidence type="ECO:0000313" key="2">
    <source>
        <dbReference type="EMBL" id="MBW8190109.1"/>
    </source>
</evidence>
<dbReference type="RefSeq" id="WP_220102801.1">
    <property type="nucleotide sequence ID" value="NZ_JAHZSS010000003.1"/>
</dbReference>
<accession>A0ABS7ED12</accession>
<keyword evidence="1" id="KW-0472">Membrane</keyword>
<organism evidence="2 3">
    <name type="scientific">Neiella holothuriorum</name>
    <dbReference type="NCBI Taxonomy" id="2870530"/>
    <lineage>
        <taxon>Bacteria</taxon>
        <taxon>Pseudomonadati</taxon>
        <taxon>Pseudomonadota</taxon>
        <taxon>Gammaproteobacteria</taxon>
        <taxon>Alteromonadales</taxon>
        <taxon>Echinimonadaceae</taxon>
        <taxon>Neiella</taxon>
    </lineage>
</organism>